<comment type="caution">
    <text evidence="2">The sequence shown here is derived from an EMBL/GenBank/DDBJ whole genome shotgun (WGS) entry which is preliminary data.</text>
</comment>
<organism evidence="2 3">
    <name type="scientific">Nocardioides albertanoniae</name>
    <dbReference type="NCBI Taxonomy" id="1175486"/>
    <lineage>
        <taxon>Bacteria</taxon>
        <taxon>Bacillati</taxon>
        <taxon>Actinomycetota</taxon>
        <taxon>Actinomycetes</taxon>
        <taxon>Propionibacteriales</taxon>
        <taxon>Nocardioidaceae</taxon>
        <taxon>Nocardioides</taxon>
    </lineage>
</organism>
<dbReference type="SUPFAM" id="SSF53474">
    <property type="entry name" value="alpha/beta-Hydrolases"/>
    <property type="match status" value="1"/>
</dbReference>
<feature type="signal peptide" evidence="1">
    <location>
        <begin position="1"/>
        <end position="33"/>
    </location>
</feature>
<keyword evidence="1" id="KW-0732">Signal</keyword>
<dbReference type="Gene3D" id="3.40.50.1820">
    <property type="entry name" value="alpha/beta hydrolase"/>
    <property type="match status" value="1"/>
</dbReference>
<name>A0A543A258_9ACTN</name>
<proteinExistence type="predicted"/>
<evidence type="ECO:0000313" key="3">
    <source>
        <dbReference type="Proteomes" id="UP000320209"/>
    </source>
</evidence>
<keyword evidence="3" id="KW-1185">Reference proteome</keyword>
<sequence>MNLRARPRAVIAAAAAALVATPALMTTSSPAMGATEDTVISGHLADSTPYRFLVPDDWNGTVFVDMDFAGSADASPTAQHLVGEGAAYGGTSRTVTGWNIPAAIANQVEALDRFEATAGKADRRITMGSSMGGFVAAGVAQHYPDAIDGVVSLCGGLSGTVSQWNQKLDTVFVLSTLLDPAGTLPVVGIPEDVSGSVAAWQQHLAEAQKTPEGRARIALAATIGQLPAWSESAPRPAPRDIDAYQRGWYGALSADSLPYIGQAMSSRRSFETILGGNPSWNTGVDYAEQLSTASPAARHVVDQLYREAGLSLEADVAAVDGAPRISADPDAVEQFELGTEFDGRISVPVVTMSNIGDQISTVAQQSEYQDEVTRAGNSHLLRQTYVEAPTHCGFSDAERVAAAHLLLHRLDTGDWHGRETPPRMNRVAESLDLGPARFIPFRPDAFNRPYSPSWG</sequence>
<reference evidence="2 3" key="1">
    <citation type="submission" date="2019-06" db="EMBL/GenBank/DDBJ databases">
        <title>Sequencing the genomes of 1000 actinobacteria strains.</title>
        <authorList>
            <person name="Klenk H.-P."/>
        </authorList>
    </citation>
    <scope>NUCLEOTIDE SEQUENCE [LARGE SCALE GENOMIC DNA]</scope>
    <source>
        <strain evidence="2 3">DSM 25218</strain>
    </source>
</reference>
<evidence type="ECO:0000313" key="2">
    <source>
        <dbReference type="EMBL" id="TQL66667.1"/>
    </source>
</evidence>
<dbReference type="EMBL" id="VFOV01000001">
    <property type="protein sequence ID" value="TQL66667.1"/>
    <property type="molecule type" value="Genomic_DNA"/>
</dbReference>
<dbReference type="InterPro" id="IPR029058">
    <property type="entry name" value="AB_hydrolase_fold"/>
</dbReference>
<protein>
    <submittedName>
        <fullName evidence="2">Uncharacterized protein</fullName>
    </submittedName>
</protein>
<dbReference type="Proteomes" id="UP000320209">
    <property type="component" value="Unassembled WGS sequence"/>
</dbReference>
<accession>A0A543A258</accession>
<dbReference type="RefSeq" id="WP_246087928.1">
    <property type="nucleotide sequence ID" value="NZ_VFOV01000001.1"/>
</dbReference>
<dbReference type="AlphaFoldDB" id="A0A543A258"/>
<evidence type="ECO:0000256" key="1">
    <source>
        <dbReference type="SAM" id="SignalP"/>
    </source>
</evidence>
<gene>
    <name evidence="2" type="ORF">FB381_0531</name>
</gene>
<feature type="chain" id="PRO_5022186450" evidence="1">
    <location>
        <begin position="34"/>
        <end position="455"/>
    </location>
</feature>